<reference evidence="2" key="1">
    <citation type="journal article" date="2020" name="bioRxiv">
        <title>Comparative genomics of Chlamydomonas.</title>
        <authorList>
            <person name="Craig R.J."/>
            <person name="Hasan A.R."/>
            <person name="Ness R.W."/>
            <person name="Keightley P.D."/>
        </authorList>
    </citation>
    <scope>NUCLEOTIDE SEQUENCE</scope>
    <source>
        <strain evidence="2">CCAP 11/70</strain>
    </source>
</reference>
<comment type="caution">
    <text evidence="2">The sequence shown here is derived from an EMBL/GenBank/DDBJ whole genome shotgun (WGS) entry which is preliminary data.</text>
</comment>
<organism evidence="2 3">
    <name type="scientific">Edaphochlamys debaryana</name>
    <dbReference type="NCBI Taxonomy" id="47281"/>
    <lineage>
        <taxon>Eukaryota</taxon>
        <taxon>Viridiplantae</taxon>
        <taxon>Chlorophyta</taxon>
        <taxon>core chlorophytes</taxon>
        <taxon>Chlorophyceae</taxon>
        <taxon>CS clade</taxon>
        <taxon>Chlamydomonadales</taxon>
        <taxon>Chlamydomonadales incertae sedis</taxon>
        <taxon>Edaphochlamys</taxon>
    </lineage>
</organism>
<dbReference type="Proteomes" id="UP000612055">
    <property type="component" value="Unassembled WGS sequence"/>
</dbReference>
<proteinExistence type="predicted"/>
<gene>
    <name evidence="2" type="ORF">HYH03_011562</name>
</gene>
<accession>A0A836BUU1</accession>
<feature type="compositionally biased region" description="Low complexity" evidence="1">
    <location>
        <begin position="144"/>
        <end position="159"/>
    </location>
</feature>
<evidence type="ECO:0000313" key="2">
    <source>
        <dbReference type="EMBL" id="KAG2489926.1"/>
    </source>
</evidence>
<sequence length="166" mass="16223">MRRCEDVGSGHPTTPEAAAAEVAAEVATAARRLRGHACRCMPCCPTGGPAAQLLSRIGAGLRGGGAGGLLCRGALSVGGGGGAGPMQQSAAQETAGVGGRARDALRAIFSAVAEARKAGAALPSAAEAGARRLGRCGARRRRQAAAGGAPPMASRGASPLHPVTPR</sequence>
<evidence type="ECO:0000256" key="1">
    <source>
        <dbReference type="SAM" id="MobiDB-lite"/>
    </source>
</evidence>
<dbReference type="EMBL" id="JAEHOE010000067">
    <property type="protein sequence ID" value="KAG2489926.1"/>
    <property type="molecule type" value="Genomic_DNA"/>
</dbReference>
<protein>
    <submittedName>
        <fullName evidence="2">Uncharacterized protein</fullName>
    </submittedName>
</protein>
<name>A0A836BUU1_9CHLO</name>
<feature type="region of interest" description="Disordered" evidence="1">
    <location>
        <begin position="134"/>
        <end position="166"/>
    </location>
</feature>
<evidence type="ECO:0000313" key="3">
    <source>
        <dbReference type="Proteomes" id="UP000612055"/>
    </source>
</evidence>
<keyword evidence="3" id="KW-1185">Reference proteome</keyword>
<feature type="compositionally biased region" description="Basic residues" evidence="1">
    <location>
        <begin position="134"/>
        <end position="143"/>
    </location>
</feature>
<dbReference type="AlphaFoldDB" id="A0A836BUU1"/>